<keyword evidence="11" id="KW-0472">Membrane</keyword>
<evidence type="ECO:0000256" key="2">
    <source>
        <dbReference type="ARBA" id="ARBA00011902"/>
    </source>
</evidence>
<keyword evidence="13" id="KW-1015">Disulfide bond</keyword>
<evidence type="ECO:0000256" key="11">
    <source>
        <dbReference type="ARBA" id="ARBA00023136"/>
    </source>
</evidence>
<dbReference type="Pfam" id="PF12810">
    <property type="entry name" value="ALK_LTK_GRD"/>
    <property type="match status" value="1"/>
</dbReference>
<keyword evidence="20" id="KW-1185">Reference proteome</keyword>
<reference evidence="20" key="1">
    <citation type="journal article" date="2019" name="Int. J. Syst. Evol. Microbiol.">
        <title>The Global Catalogue of Microorganisms (GCM) 10K type strain sequencing project: providing services to taxonomists for standard genome sequencing and annotation.</title>
        <authorList>
            <consortium name="The Broad Institute Genomics Platform"/>
            <consortium name="The Broad Institute Genome Sequencing Center for Infectious Disease"/>
            <person name="Wu L."/>
            <person name="Ma J."/>
        </authorList>
    </citation>
    <scope>NUCLEOTIDE SEQUENCE [LARGE SCALE GENOMIC DNA]</scope>
    <source>
        <strain evidence="20">NBRC 106593</strain>
    </source>
</reference>
<feature type="compositionally biased region" description="Low complexity" evidence="16">
    <location>
        <begin position="221"/>
        <end position="230"/>
    </location>
</feature>
<keyword evidence="12" id="KW-0829">Tyrosine-protein kinase</keyword>
<evidence type="ECO:0000256" key="1">
    <source>
        <dbReference type="ARBA" id="ARBA00004251"/>
    </source>
</evidence>
<evidence type="ECO:0000256" key="10">
    <source>
        <dbReference type="ARBA" id="ARBA00022989"/>
    </source>
</evidence>
<dbReference type="RefSeq" id="WP_377822396.1">
    <property type="nucleotide sequence ID" value="NZ_JBHSWJ010000002.1"/>
</dbReference>
<accession>A0ABW2ASZ3</accession>
<keyword evidence="5" id="KW-0812">Transmembrane</keyword>
<dbReference type="InterPro" id="IPR055163">
    <property type="entry name" value="ALK/LTK-like_GRD"/>
</dbReference>
<evidence type="ECO:0000256" key="13">
    <source>
        <dbReference type="ARBA" id="ARBA00023157"/>
    </source>
</evidence>
<keyword evidence="15" id="KW-0325">Glycoprotein</keyword>
<gene>
    <name evidence="19" type="ORF">ACFQBT_10025</name>
</gene>
<evidence type="ECO:0000256" key="12">
    <source>
        <dbReference type="ARBA" id="ARBA00023137"/>
    </source>
</evidence>
<evidence type="ECO:0000256" key="3">
    <source>
        <dbReference type="ARBA" id="ARBA00022475"/>
    </source>
</evidence>
<evidence type="ECO:0000256" key="17">
    <source>
        <dbReference type="SAM" id="SignalP"/>
    </source>
</evidence>
<evidence type="ECO:0000313" key="19">
    <source>
        <dbReference type="EMBL" id="MFC6714129.1"/>
    </source>
</evidence>
<proteinExistence type="predicted"/>
<keyword evidence="4" id="KW-0808">Transferase</keyword>
<evidence type="ECO:0000256" key="14">
    <source>
        <dbReference type="ARBA" id="ARBA00023170"/>
    </source>
</evidence>
<keyword evidence="10" id="KW-1133">Transmembrane helix</keyword>
<dbReference type="EMBL" id="JBHSWJ010000002">
    <property type="protein sequence ID" value="MFC6714129.1"/>
    <property type="molecule type" value="Genomic_DNA"/>
</dbReference>
<keyword evidence="14" id="KW-0675">Receptor</keyword>
<sequence>MKFQKMFLTRTVCSVAAAASLGGVALSLSPSASAATPQEHLGGAPWSQTYDYTGGVQWTTVPSDTDQLSMHAIGGDGGTFGVWPGTEFEGSGAVVDGSIAVTPGQRIAISVGGMGESGGTTSSDPHGGWGGLGLDGGSGNGASDHLRTSAGGGGATVIQIENADGSDLRTIVIAAGGGGDGGASGDICEIGNGGDGGAGWNGQNGQSATDGGVIGGGAAGGKSATQASGSGARGLGGSGFGGNGGGGGGGFAGGGAGSGAVGFNAGGGGASGSSAVEGVMNATISPRYSYDTQQTAANGQVVLTWMYV</sequence>
<keyword evidence="9" id="KW-0067">ATP-binding</keyword>
<dbReference type="EC" id="2.7.10.1" evidence="2"/>
<evidence type="ECO:0000256" key="9">
    <source>
        <dbReference type="ARBA" id="ARBA00022840"/>
    </source>
</evidence>
<evidence type="ECO:0000256" key="8">
    <source>
        <dbReference type="ARBA" id="ARBA00022777"/>
    </source>
</evidence>
<feature type="region of interest" description="Disordered" evidence="16">
    <location>
        <begin position="198"/>
        <end position="231"/>
    </location>
</feature>
<protein>
    <recommendedName>
        <fullName evidence="2">receptor protein-tyrosine kinase</fullName>
        <ecNumber evidence="2">2.7.10.1</ecNumber>
    </recommendedName>
</protein>
<evidence type="ECO:0000256" key="5">
    <source>
        <dbReference type="ARBA" id="ARBA00022692"/>
    </source>
</evidence>
<organism evidence="19 20">
    <name type="scientific">Branchiibius cervicis</name>
    <dbReference type="NCBI Taxonomy" id="908252"/>
    <lineage>
        <taxon>Bacteria</taxon>
        <taxon>Bacillati</taxon>
        <taxon>Actinomycetota</taxon>
        <taxon>Actinomycetes</taxon>
        <taxon>Micrococcales</taxon>
        <taxon>Dermacoccaceae</taxon>
        <taxon>Branchiibius</taxon>
    </lineage>
</organism>
<evidence type="ECO:0000256" key="4">
    <source>
        <dbReference type="ARBA" id="ARBA00022679"/>
    </source>
</evidence>
<evidence type="ECO:0000256" key="6">
    <source>
        <dbReference type="ARBA" id="ARBA00022729"/>
    </source>
</evidence>
<keyword evidence="6 17" id="KW-0732">Signal</keyword>
<evidence type="ECO:0000256" key="16">
    <source>
        <dbReference type="SAM" id="MobiDB-lite"/>
    </source>
</evidence>
<feature type="chain" id="PRO_5046242943" description="receptor protein-tyrosine kinase" evidence="17">
    <location>
        <begin position="35"/>
        <end position="308"/>
    </location>
</feature>
<keyword evidence="7" id="KW-0547">Nucleotide-binding</keyword>
<feature type="signal peptide" evidence="17">
    <location>
        <begin position="1"/>
        <end position="34"/>
    </location>
</feature>
<keyword evidence="8" id="KW-0418">Kinase</keyword>
<evidence type="ECO:0000313" key="20">
    <source>
        <dbReference type="Proteomes" id="UP001596356"/>
    </source>
</evidence>
<evidence type="ECO:0000256" key="15">
    <source>
        <dbReference type="ARBA" id="ARBA00023180"/>
    </source>
</evidence>
<evidence type="ECO:0000259" key="18">
    <source>
        <dbReference type="Pfam" id="PF12810"/>
    </source>
</evidence>
<dbReference type="Proteomes" id="UP001596356">
    <property type="component" value="Unassembled WGS sequence"/>
</dbReference>
<comment type="caution">
    <text evidence="19">The sequence shown here is derived from an EMBL/GenBank/DDBJ whole genome shotgun (WGS) entry which is preliminary data.</text>
</comment>
<name>A0ABW2ASZ3_9MICO</name>
<keyword evidence="3" id="KW-1003">Cell membrane</keyword>
<evidence type="ECO:0000256" key="7">
    <source>
        <dbReference type="ARBA" id="ARBA00022741"/>
    </source>
</evidence>
<comment type="subcellular location">
    <subcellularLocation>
        <location evidence="1">Cell membrane</location>
        <topology evidence="1">Single-pass type I membrane protein</topology>
    </subcellularLocation>
</comment>
<feature type="domain" description="ALK/LTK-like glycine-rich" evidence="18">
    <location>
        <begin position="72"/>
        <end position="286"/>
    </location>
</feature>